<dbReference type="AlphaFoldDB" id="A0A3N9U4R2"/>
<comment type="caution">
    <text evidence="1">The sequence shown here is derived from an EMBL/GenBank/DDBJ whole genome shotgun (WGS) entry which is preliminary data.</text>
</comment>
<gene>
    <name evidence="1" type="ORF">EES38_00875</name>
</gene>
<dbReference type="SUPFAM" id="SSF51206">
    <property type="entry name" value="cAMP-binding domain-like"/>
    <property type="match status" value="1"/>
</dbReference>
<evidence type="ECO:0000313" key="2">
    <source>
        <dbReference type="Proteomes" id="UP000281112"/>
    </source>
</evidence>
<sequence length="77" mass="8791">MVDILDYPYFKDVLLNAGIGQADIDSKILPLFQTSTVTKETHLLQIGDRFDSVFIIRTGAVRLYYLSPSLWRGNKNK</sequence>
<proteinExistence type="predicted"/>
<accession>A0A3N9U4R2</accession>
<keyword evidence="2" id="KW-1185">Reference proteome</keyword>
<reference evidence="1 2" key="1">
    <citation type="submission" date="2018-11" db="EMBL/GenBank/DDBJ databases">
        <title>Vibrio LJC006 sp. nov., isolated from seawater during the bloom of the enteromorpha.</title>
        <authorList>
            <person name="Liang J."/>
        </authorList>
    </citation>
    <scope>NUCLEOTIDE SEQUENCE [LARGE SCALE GENOMIC DNA]</scope>
    <source>
        <strain evidence="1 2">LJC006</strain>
    </source>
</reference>
<dbReference type="Proteomes" id="UP000281112">
    <property type="component" value="Unassembled WGS sequence"/>
</dbReference>
<dbReference type="InterPro" id="IPR018490">
    <property type="entry name" value="cNMP-bd_dom_sf"/>
</dbReference>
<dbReference type="InterPro" id="IPR014710">
    <property type="entry name" value="RmlC-like_jellyroll"/>
</dbReference>
<dbReference type="EMBL" id="RJVQ01000001">
    <property type="protein sequence ID" value="RQW64632.1"/>
    <property type="molecule type" value="Genomic_DNA"/>
</dbReference>
<organism evidence="1 2">
    <name type="scientific">Vibrio viridaestus</name>
    <dbReference type="NCBI Taxonomy" id="2487322"/>
    <lineage>
        <taxon>Bacteria</taxon>
        <taxon>Pseudomonadati</taxon>
        <taxon>Pseudomonadota</taxon>
        <taxon>Gammaproteobacteria</taxon>
        <taxon>Vibrionales</taxon>
        <taxon>Vibrionaceae</taxon>
        <taxon>Vibrio</taxon>
    </lineage>
</organism>
<dbReference type="Gene3D" id="2.60.120.10">
    <property type="entry name" value="Jelly Rolls"/>
    <property type="match status" value="1"/>
</dbReference>
<evidence type="ECO:0000313" key="1">
    <source>
        <dbReference type="EMBL" id="RQW64632.1"/>
    </source>
</evidence>
<evidence type="ECO:0008006" key="3">
    <source>
        <dbReference type="Google" id="ProtNLM"/>
    </source>
</evidence>
<name>A0A3N9U4R2_9VIBR</name>
<protein>
    <recommendedName>
        <fullName evidence="3">Cyclic nucleotide-binding domain-containing protein</fullName>
    </recommendedName>
</protein>